<feature type="region of interest" description="Disordered" evidence="1">
    <location>
        <begin position="68"/>
        <end position="115"/>
    </location>
</feature>
<feature type="compositionally biased region" description="Basic and acidic residues" evidence="1">
    <location>
        <begin position="28"/>
        <end position="46"/>
    </location>
</feature>
<reference evidence="2" key="1">
    <citation type="submission" date="2022-05" db="EMBL/GenBank/DDBJ databases">
        <title>The Musa troglodytarum L. genome provides insights into the mechanism of non-climacteric behaviour and enrichment of carotenoids.</title>
        <authorList>
            <person name="Wang J."/>
        </authorList>
    </citation>
    <scope>NUCLEOTIDE SEQUENCE</scope>
    <source>
        <tissue evidence="2">Leaf</tissue>
    </source>
</reference>
<dbReference type="Proteomes" id="UP001055439">
    <property type="component" value="Chromosome 3"/>
</dbReference>
<dbReference type="GO" id="GO:0003677">
    <property type="term" value="F:DNA binding"/>
    <property type="evidence" value="ECO:0007669"/>
    <property type="project" value="UniProtKB-KW"/>
</dbReference>
<feature type="compositionally biased region" description="Acidic residues" evidence="1">
    <location>
        <begin position="93"/>
        <end position="103"/>
    </location>
</feature>
<name>A0A9E7FAY4_9LILI</name>
<evidence type="ECO:0000256" key="1">
    <source>
        <dbReference type="SAM" id="MobiDB-lite"/>
    </source>
</evidence>
<feature type="region of interest" description="Disordered" evidence="1">
    <location>
        <begin position="1"/>
        <end position="56"/>
    </location>
</feature>
<gene>
    <name evidence="2" type="ORF">MUK42_20211</name>
</gene>
<accession>A0A9E7FAY4</accession>
<feature type="compositionally biased region" description="Basic and acidic residues" evidence="1">
    <location>
        <begin position="104"/>
        <end position="115"/>
    </location>
</feature>
<evidence type="ECO:0000313" key="3">
    <source>
        <dbReference type="Proteomes" id="UP001055439"/>
    </source>
</evidence>
<organism evidence="2 3">
    <name type="scientific">Musa troglodytarum</name>
    <name type="common">fe'i banana</name>
    <dbReference type="NCBI Taxonomy" id="320322"/>
    <lineage>
        <taxon>Eukaryota</taxon>
        <taxon>Viridiplantae</taxon>
        <taxon>Streptophyta</taxon>
        <taxon>Embryophyta</taxon>
        <taxon>Tracheophyta</taxon>
        <taxon>Spermatophyta</taxon>
        <taxon>Magnoliopsida</taxon>
        <taxon>Liliopsida</taxon>
        <taxon>Zingiberales</taxon>
        <taxon>Musaceae</taxon>
        <taxon>Musa</taxon>
    </lineage>
</organism>
<keyword evidence="2" id="KW-0238">DNA-binding</keyword>
<proteinExistence type="predicted"/>
<sequence length="242" mass="25785">MASHDPPLGGLGEEWQPRNLPQEACRGAVDERHEHEQEDGAVKALEELQPDPAIGVEGPLEEIGEYEEDVEDDGLHGVETDEAAESGRIANDGEVEGEEEEGGDERGGAEEVDGGYKRLEDKLQGRELGQHEAPVADAVEEGVEVAGGGQDAVRGFGGFAVLGGAGGEGVEEAAAMPGREAGELIEIAAVVVEEKRRGFGGEEEKRRRSHSPLLRLVISWGSVSGETELRHNAKGRIPKDRF</sequence>
<dbReference type="EMBL" id="CP097505">
    <property type="protein sequence ID" value="URD92619.1"/>
    <property type="molecule type" value="Genomic_DNA"/>
</dbReference>
<dbReference type="AlphaFoldDB" id="A0A9E7FAY4"/>
<evidence type="ECO:0000313" key="2">
    <source>
        <dbReference type="EMBL" id="URD92619.1"/>
    </source>
</evidence>
<protein>
    <submittedName>
        <fullName evidence="2">Helix-loop-helix DNA-binding domain</fullName>
    </submittedName>
</protein>
<keyword evidence="3" id="KW-1185">Reference proteome</keyword>